<evidence type="ECO:0008006" key="3">
    <source>
        <dbReference type="Google" id="ProtNLM"/>
    </source>
</evidence>
<protein>
    <recommendedName>
        <fullName evidence="3">GerMN domain-containing protein</fullName>
    </recommendedName>
</protein>
<dbReference type="RefSeq" id="WP_271435135.1">
    <property type="nucleotide sequence ID" value="NZ_CP073355.1"/>
</dbReference>
<evidence type="ECO:0000313" key="1">
    <source>
        <dbReference type="EMBL" id="URA10004.1"/>
    </source>
</evidence>
<proteinExistence type="predicted"/>
<accession>A0AAX3BCI8</accession>
<keyword evidence="2" id="KW-1185">Reference proteome</keyword>
<name>A0AAX3BCI8_9SPIR</name>
<gene>
    <name evidence="1" type="ORF">KDW03_11060</name>
</gene>
<dbReference type="Proteomes" id="UP001056539">
    <property type="component" value="Chromosome"/>
</dbReference>
<dbReference type="EMBL" id="CP073355">
    <property type="protein sequence ID" value="URA10004.1"/>
    <property type="molecule type" value="Genomic_DNA"/>
</dbReference>
<organism evidence="1 2">
    <name type="scientific">Thermospira aquatica</name>
    <dbReference type="NCBI Taxonomy" id="2828656"/>
    <lineage>
        <taxon>Bacteria</taxon>
        <taxon>Pseudomonadati</taxon>
        <taxon>Spirochaetota</taxon>
        <taxon>Spirochaetia</taxon>
        <taxon>Brevinematales</taxon>
        <taxon>Thermospiraceae</taxon>
        <taxon>Thermospira</taxon>
    </lineage>
</organism>
<sequence>MKIQRKHLLWIVSMLGIVIVAGGVSLVLTAPPKVKMIYYSPKRQKIVDKQVLSVSAFKQYGRDAALVRQYFEGPLSYPPEIWFLDAKVKSVWVVPPKKPVHLVMNFSKDFLTDVQRHPLLVERWLEGLFATLGENGSPIEKCSILVEGSYERVLVGRWNLFYPIKVR</sequence>
<reference evidence="1" key="1">
    <citation type="submission" date="2021-04" db="EMBL/GenBank/DDBJ databases">
        <authorList>
            <person name="Postec A."/>
        </authorList>
    </citation>
    <scope>NUCLEOTIDE SEQUENCE</scope>
    <source>
        <strain evidence="1">F1F22</strain>
    </source>
</reference>
<reference evidence="1" key="2">
    <citation type="submission" date="2022-06" db="EMBL/GenBank/DDBJ databases">
        <title>Thermospira aquatica gen. nov., sp. nov.</title>
        <authorList>
            <person name="Ben Ali Gam Z."/>
            <person name="Labat M."/>
        </authorList>
    </citation>
    <scope>NUCLEOTIDE SEQUENCE</scope>
    <source>
        <strain evidence="1">F1F22</strain>
    </source>
</reference>
<evidence type="ECO:0000313" key="2">
    <source>
        <dbReference type="Proteomes" id="UP001056539"/>
    </source>
</evidence>
<dbReference type="KEGG" id="taqu:KDW03_11060"/>
<dbReference type="AlphaFoldDB" id="A0AAX3BCI8"/>